<name>A0A1I1B950_9CLOT</name>
<accession>A0A1I1B950</accession>
<evidence type="ECO:0000256" key="1">
    <source>
        <dbReference type="SAM" id="SignalP"/>
    </source>
</evidence>
<sequence>MINKKSLSVFIAATLVSTSLTNFLPVMAKPEKAKLTIMMYADADNNLEPYMLNDIQEMKSGYVNDPNLNLVTLIDRNGNYSSDSSTFGENFTDTRLYKIESNSTTRINGGEEFPEITTTSNYEGNMGDANTLKKFIDSTKANYPADKYMLILSNHGGGAKEELDILAPDVDKHICSDETNNDDIMYMGQISDVLTKDQSVDILTFDACLMGNAEVAYQYRPGNGSFEANYMIGSSPNVWGYGFKYDNIFSRIKAGGGTSSESDLTLGGNEKYFDPSTVTDAELGALFVEEQRDSTTRVSNQQLSCYDLSKASDLKNSFDAFSRSLSTNHEKSAIESVRGSKTNTSLIHYFKESSETDWIAYAYFDAYDLAKQISMRATISPETKKAAENVMTSVDNMILYSFGQSKFDGNIDKFQEGKNGLSVFLPDGSRIYNNYNSGIKAPHWQLQKWYNPNHTLDNLKVPYGNLYWCKDGIDNEKYKVGNWFELLDSWFDTSNTSDGGFNSFQW</sequence>
<gene>
    <name evidence="2" type="ORF">SAMN04488528_10805</name>
</gene>
<dbReference type="Gene3D" id="3.40.50.11970">
    <property type="match status" value="1"/>
</dbReference>
<dbReference type="OrthoDB" id="5507507at2"/>
<proteinExistence type="predicted"/>
<evidence type="ECO:0000313" key="2">
    <source>
        <dbReference type="EMBL" id="SFB46874.1"/>
    </source>
</evidence>
<dbReference type="STRING" id="84698.SAMN04488528_10805"/>
<dbReference type="PANTHER" id="PTHR37835">
    <property type="entry name" value="ALPHA-CLOSTRIPAIN"/>
    <property type="match status" value="1"/>
</dbReference>
<dbReference type="Proteomes" id="UP000198619">
    <property type="component" value="Unassembled WGS sequence"/>
</dbReference>
<protein>
    <submittedName>
        <fullName evidence="2">Clostripain Cysteine peptidase. MEROPS family C11</fullName>
    </submittedName>
</protein>
<dbReference type="Pfam" id="PF03415">
    <property type="entry name" value="Peptidase_C11"/>
    <property type="match status" value="1"/>
</dbReference>
<dbReference type="NCBIfam" id="TIGR02806">
    <property type="entry name" value="clostrip"/>
    <property type="match status" value="1"/>
</dbReference>
<organism evidence="2 3">
    <name type="scientific">Clostridium frigidicarnis</name>
    <dbReference type="NCBI Taxonomy" id="84698"/>
    <lineage>
        <taxon>Bacteria</taxon>
        <taxon>Bacillati</taxon>
        <taxon>Bacillota</taxon>
        <taxon>Clostridia</taxon>
        <taxon>Eubacteriales</taxon>
        <taxon>Clostridiaceae</taxon>
        <taxon>Clostridium</taxon>
    </lineage>
</organism>
<dbReference type="InterPro" id="IPR005077">
    <property type="entry name" value="Peptidase_C11"/>
</dbReference>
<dbReference type="PANTHER" id="PTHR37835:SF1">
    <property type="entry name" value="ALPHA-CLOSTRIPAIN"/>
    <property type="match status" value="1"/>
</dbReference>
<reference evidence="2 3" key="1">
    <citation type="submission" date="2016-10" db="EMBL/GenBank/DDBJ databases">
        <authorList>
            <person name="de Groot N.N."/>
        </authorList>
    </citation>
    <scope>NUCLEOTIDE SEQUENCE [LARGE SCALE GENOMIC DNA]</scope>
    <source>
        <strain evidence="2 3">DSM 12271</strain>
    </source>
</reference>
<feature type="chain" id="PRO_5011623594" evidence="1">
    <location>
        <begin position="29"/>
        <end position="506"/>
    </location>
</feature>
<feature type="signal peptide" evidence="1">
    <location>
        <begin position="1"/>
        <end position="28"/>
    </location>
</feature>
<keyword evidence="3" id="KW-1185">Reference proteome</keyword>
<dbReference type="AlphaFoldDB" id="A0A1I1B950"/>
<dbReference type="InterPro" id="IPR014173">
    <property type="entry name" value="Pept_C11_CLOspp"/>
</dbReference>
<evidence type="ECO:0000313" key="3">
    <source>
        <dbReference type="Proteomes" id="UP000198619"/>
    </source>
</evidence>
<dbReference type="EMBL" id="FOKI01000080">
    <property type="protein sequence ID" value="SFB46874.1"/>
    <property type="molecule type" value="Genomic_DNA"/>
</dbReference>
<keyword evidence="1" id="KW-0732">Signal</keyword>